<dbReference type="Pfam" id="PF14388">
    <property type="entry name" value="DUF4419"/>
    <property type="match status" value="1"/>
</dbReference>
<protein>
    <recommendedName>
        <fullName evidence="2">DUF4419 domain-containing protein</fullName>
    </recommendedName>
</protein>
<accession>H2EDE4</accession>
<organism evidence="1">
    <name type="scientific">Moumouvirus sp. 'Monve'</name>
    <dbReference type="NCBI Taxonomy" id="1128131"/>
    <lineage>
        <taxon>Viruses</taxon>
        <taxon>Varidnaviria</taxon>
        <taxon>Bamfordvirae</taxon>
        <taxon>Nucleocytoviricota</taxon>
        <taxon>Megaviricetes</taxon>
        <taxon>Imitervirales</taxon>
        <taxon>Mimiviridae</taxon>
        <taxon>Megamimivirinae</taxon>
        <taxon>Moumouvirus</taxon>
    </lineage>
</organism>
<name>H2EDE4_9VIRU</name>
<dbReference type="InterPro" id="IPR025533">
    <property type="entry name" value="DUF4419"/>
</dbReference>
<dbReference type="EMBL" id="JN885995">
    <property type="protein sequence ID" value="AEX62417.1"/>
    <property type="molecule type" value="Genomic_DNA"/>
</dbReference>
<evidence type="ECO:0000313" key="1">
    <source>
        <dbReference type="EMBL" id="AEX62417.1"/>
    </source>
</evidence>
<proteinExistence type="predicted"/>
<dbReference type="PANTHER" id="PTHR31252:SF11">
    <property type="entry name" value="DUF4419 DOMAIN-CONTAINING PROTEIN"/>
    <property type="match status" value="1"/>
</dbReference>
<gene>
    <name evidence="1" type="ORF">mv_R212</name>
</gene>
<evidence type="ECO:0008006" key="2">
    <source>
        <dbReference type="Google" id="ProtNLM"/>
    </source>
</evidence>
<dbReference type="PANTHER" id="PTHR31252">
    <property type="entry name" value="DUF4419 DOMAIN-CONTAINING PROTEIN"/>
    <property type="match status" value="1"/>
</dbReference>
<sequence length="451" mass="53435">MPRIVLNENLKNKNTKDKLESLSNENMIRHYFEFPYTIKRKLPNTLIDMMYYAWVNHLGVSIRPDDLWIQILSQFALHVNMNSDYYKQYFAKPNESNEKTVIEVKYSDHYTIDTVPIDDFINKIIEQVSENLPNSELINNLECNFTTTNNITNLVSKTTIMYLVEKYFAFHMILSCGIPYLDLEGTLEDWTKLHNKVQLIANIADDNIKSWCQDLLNITNNIVKTFNDPESASKFWNRFFYEERCGSGSQTCAQGWITYLFIYDKSQIKLNRHYSEETNKYELKGTIFWDDFNDCVTKTEFKCFADNIEKYHINSGMMGFIKDNNNTLKLNMGFYISKPLYREWTFNDVDINSSRIDFTMDNYYKIKYNDKFLHELNKPRIPENSKDDANDQLEIYYRDGIFYYIYRSKTKTNCCYSSRGCFSEGKFIEHMAGTSVLDYGTGSRYNSIRIY</sequence>
<reference evidence="1" key="1">
    <citation type="submission" date="2011-10" db="EMBL/GenBank/DDBJ databases">
        <title>Provirophages and transpovirons: unique mobilome of giant viruses.</title>
        <authorList>
            <person name="Desnues C."/>
            <person name="LaScola B."/>
            <person name="Yutin N."/>
            <person name="Fournous G."/>
            <person name="Koonin E."/>
            <person name="Raoult D."/>
        </authorList>
    </citation>
    <scope>NUCLEOTIDE SEQUENCE</scope>
    <source>
        <strain evidence="1">Mv13-mv</strain>
    </source>
</reference>